<name>A0A1H8D6B6_9MICO</name>
<keyword evidence="1" id="KW-0808">Transferase</keyword>
<accession>A0A1H8D6B6</accession>
<comment type="caution">
    <text evidence="5">The sequence shown here is derived from an EMBL/GenBank/DDBJ whole genome shotgun (WGS) entry which is preliminary data.</text>
</comment>
<dbReference type="SMART" id="SM01012">
    <property type="entry name" value="ANTAR"/>
    <property type="match status" value="1"/>
</dbReference>
<dbReference type="SUPFAM" id="SSF55781">
    <property type="entry name" value="GAF domain-like"/>
    <property type="match status" value="1"/>
</dbReference>
<organism evidence="5 6">
    <name type="scientific">Cryobacterium luteum</name>
    <dbReference type="NCBI Taxonomy" id="1424661"/>
    <lineage>
        <taxon>Bacteria</taxon>
        <taxon>Bacillati</taxon>
        <taxon>Actinomycetota</taxon>
        <taxon>Actinomycetes</taxon>
        <taxon>Micrococcales</taxon>
        <taxon>Microbacteriaceae</taxon>
        <taxon>Cryobacterium</taxon>
    </lineage>
</organism>
<dbReference type="Pfam" id="PF13185">
    <property type="entry name" value="GAF_2"/>
    <property type="match status" value="1"/>
</dbReference>
<dbReference type="EMBL" id="SOFF01000020">
    <property type="protein sequence ID" value="TFB91898.1"/>
    <property type="molecule type" value="Genomic_DNA"/>
</dbReference>
<evidence type="ECO:0000313" key="5">
    <source>
        <dbReference type="EMBL" id="TFB91898.1"/>
    </source>
</evidence>
<keyword evidence="6" id="KW-1185">Reference proteome</keyword>
<dbReference type="PROSITE" id="PS50921">
    <property type="entry name" value="ANTAR"/>
    <property type="match status" value="1"/>
</dbReference>
<dbReference type="InterPro" id="IPR005561">
    <property type="entry name" value="ANTAR"/>
</dbReference>
<dbReference type="InterPro" id="IPR003018">
    <property type="entry name" value="GAF"/>
</dbReference>
<evidence type="ECO:0000256" key="1">
    <source>
        <dbReference type="ARBA" id="ARBA00022679"/>
    </source>
</evidence>
<dbReference type="PIRSF" id="PIRSF036625">
    <property type="entry name" value="GAF_ANTAR"/>
    <property type="match status" value="1"/>
</dbReference>
<keyword evidence="2" id="KW-0418">Kinase</keyword>
<dbReference type="SMART" id="SM00065">
    <property type="entry name" value="GAF"/>
    <property type="match status" value="1"/>
</dbReference>
<keyword evidence="4" id="KW-0804">Transcription</keyword>
<sequence>MVTMTRASRVSAAFVKLTDTLVGEYDVLDVLHTLVEECVELLDATAAGLLLADPSGELQVVASTSEESYLVEALQQQAGAGPCVDCYLTGKVVTMGDIAASGDTYPDFKAAALSQGFRSVHAIPMRVRHRAIGALNLFRTETGDVTPEEAAIGQAMADVATISILQESTVREDAVVNEQLQRALNSRILIEQAKGVIAQISSVDMDEAFKRLRADARARNHTMRESAENVISRRIQL</sequence>
<dbReference type="RefSeq" id="WP_092107898.1">
    <property type="nucleotide sequence ID" value="NZ_FOCN01000003.1"/>
</dbReference>
<dbReference type="Pfam" id="PF03861">
    <property type="entry name" value="ANTAR"/>
    <property type="match status" value="1"/>
</dbReference>
<proteinExistence type="predicted"/>
<protein>
    <submittedName>
        <fullName evidence="5">ANTAR domain-containing protein</fullName>
    </submittedName>
</protein>
<keyword evidence="3" id="KW-0805">Transcription regulation</keyword>
<evidence type="ECO:0000256" key="4">
    <source>
        <dbReference type="ARBA" id="ARBA00023163"/>
    </source>
</evidence>
<dbReference type="OrthoDB" id="3683444at2"/>
<dbReference type="InterPro" id="IPR011006">
    <property type="entry name" value="CheY-like_superfamily"/>
</dbReference>
<reference evidence="5 6" key="1">
    <citation type="submission" date="2019-03" db="EMBL/GenBank/DDBJ databases">
        <title>Genomics of glacier-inhabiting Cryobacterium strains.</title>
        <authorList>
            <person name="Liu Q."/>
            <person name="Xin Y.-H."/>
        </authorList>
    </citation>
    <scope>NUCLEOTIDE SEQUENCE [LARGE SCALE GENOMIC DNA]</scope>
    <source>
        <strain evidence="5 6">Hh15</strain>
    </source>
</reference>
<dbReference type="InterPro" id="IPR036388">
    <property type="entry name" value="WH-like_DNA-bd_sf"/>
</dbReference>
<dbReference type="GO" id="GO:0003723">
    <property type="term" value="F:RNA binding"/>
    <property type="evidence" value="ECO:0007669"/>
    <property type="project" value="InterPro"/>
</dbReference>
<gene>
    <name evidence="5" type="ORF">E3O10_05930</name>
</gene>
<evidence type="ECO:0000256" key="2">
    <source>
        <dbReference type="ARBA" id="ARBA00022777"/>
    </source>
</evidence>
<dbReference type="SUPFAM" id="SSF52172">
    <property type="entry name" value="CheY-like"/>
    <property type="match status" value="1"/>
</dbReference>
<dbReference type="InterPro" id="IPR029016">
    <property type="entry name" value="GAF-like_dom_sf"/>
</dbReference>
<dbReference type="AlphaFoldDB" id="A0A1H8D6B6"/>
<dbReference type="Gene3D" id="1.10.10.10">
    <property type="entry name" value="Winged helix-like DNA-binding domain superfamily/Winged helix DNA-binding domain"/>
    <property type="match status" value="1"/>
</dbReference>
<dbReference type="Proteomes" id="UP000297654">
    <property type="component" value="Unassembled WGS sequence"/>
</dbReference>
<dbReference type="GO" id="GO:0016301">
    <property type="term" value="F:kinase activity"/>
    <property type="evidence" value="ECO:0007669"/>
    <property type="project" value="UniProtKB-KW"/>
</dbReference>
<dbReference type="InterPro" id="IPR012074">
    <property type="entry name" value="GAF_ANTAR"/>
</dbReference>
<dbReference type="Gene3D" id="3.30.450.40">
    <property type="match status" value="1"/>
</dbReference>
<dbReference type="STRING" id="1424661.SAMN05216281_103142"/>
<evidence type="ECO:0000313" key="6">
    <source>
        <dbReference type="Proteomes" id="UP000297654"/>
    </source>
</evidence>
<evidence type="ECO:0000256" key="3">
    <source>
        <dbReference type="ARBA" id="ARBA00023015"/>
    </source>
</evidence>